<reference evidence="1" key="2">
    <citation type="submission" date="2018-05" db="EMBL/GenBank/DDBJ databases">
        <title>OmerRS3 (Oryza meridionalis Reference Sequence Version 3).</title>
        <authorList>
            <person name="Zhang J."/>
            <person name="Kudrna D."/>
            <person name="Lee S."/>
            <person name="Talag J."/>
            <person name="Welchert J."/>
            <person name="Wing R.A."/>
        </authorList>
    </citation>
    <scope>NUCLEOTIDE SEQUENCE [LARGE SCALE GENOMIC DNA]</scope>
    <source>
        <strain evidence="1">cv. OR44</strain>
    </source>
</reference>
<evidence type="ECO:0008006" key="3">
    <source>
        <dbReference type="Google" id="ProtNLM"/>
    </source>
</evidence>
<name>A0A0E0ERR1_9ORYZ</name>
<dbReference type="EnsemblPlants" id="OMERI09G06780.1">
    <property type="protein sequence ID" value="OMERI09G06780.1"/>
    <property type="gene ID" value="OMERI09G06780"/>
</dbReference>
<protein>
    <recommendedName>
        <fullName evidence="3">Protein kinase domain-containing protein</fullName>
    </recommendedName>
</protein>
<dbReference type="HOGENOM" id="CLU_1743445_0_0_1"/>
<dbReference type="Gramene" id="OMERI09G06780.1">
    <property type="protein sequence ID" value="OMERI09G06780.1"/>
    <property type="gene ID" value="OMERI09G06780"/>
</dbReference>
<reference evidence="1" key="1">
    <citation type="submission" date="2015-04" db="UniProtKB">
        <authorList>
            <consortium name="EnsemblPlants"/>
        </authorList>
    </citation>
    <scope>IDENTIFICATION</scope>
</reference>
<sequence length="150" mass="16972">MGAAPSLYTSILSLQTSYWIRIFAKGRELWISAAVSIKGEPFDIVVGTTRGLEYLHNWCRRAAPALYISISRLPTSYWIRILAKGSEFWISTIVLIKGEQIFHPKGRGKVVYMSPEHGSKRALFYEYMSNGSLLNFASMVQRELSSMSTL</sequence>
<dbReference type="AlphaFoldDB" id="A0A0E0ERR1"/>
<keyword evidence="2" id="KW-1185">Reference proteome</keyword>
<organism evidence="1">
    <name type="scientific">Oryza meridionalis</name>
    <dbReference type="NCBI Taxonomy" id="40149"/>
    <lineage>
        <taxon>Eukaryota</taxon>
        <taxon>Viridiplantae</taxon>
        <taxon>Streptophyta</taxon>
        <taxon>Embryophyta</taxon>
        <taxon>Tracheophyta</taxon>
        <taxon>Spermatophyta</taxon>
        <taxon>Magnoliopsida</taxon>
        <taxon>Liliopsida</taxon>
        <taxon>Poales</taxon>
        <taxon>Poaceae</taxon>
        <taxon>BOP clade</taxon>
        <taxon>Oryzoideae</taxon>
        <taxon>Oryzeae</taxon>
        <taxon>Oryzinae</taxon>
        <taxon>Oryza</taxon>
    </lineage>
</organism>
<evidence type="ECO:0000313" key="1">
    <source>
        <dbReference type="EnsemblPlants" id="OMERI09G06780.1"/>
    </source>
</evidence>
<accession>A0A0E0ERR1</accession>
<evidence type="ECO:0000313" key="2">
    <source>
        <dbReference type="Proteomes" id="UP000008021"/>
    </source>
</evidence>
<dbReference type="Proteomes" id="UP000008021">
    <property type="component" value="Chromosome 9"/>
</dbReference>
<proteinExistence type="predicted"/>